<gene>
    <name evidence="1" type="primary">Necator_chrX.g24624</name>
    <name evidence="1" type="ORF">RB195_024459</name>
</gene>
<sequence length="196" mass="22588">MEWTPAVQVDIEIPMYNRGKEKSIILTPYVTHKYDELSITAVSIRKAHFPLMYRRFAVSENEPLMLPNDFSLSVECESHIQTKEEFSKCENHMVCTCENLKAPRRCKCPLGSIRNLRKEITNVLPIKTPFTELRLEEGNINAYTHQHETTIVLDSSLMFNSAHYIIEESCDITFEEIKGCYNCLEGAQVKGITPRI</sequence>
<evidence type="ECO:0000313" key="1">
    <source>
        <dbReference type="EMBL" id="KAK6764139.1"/>
    </source>
</evidence>
<dbReference type="Proteomes" id="UP001303046">
    <property type="component" value="Unassembled WGS sequence"/>
</dbReference>
<reference evidence="1 2" key="1">
    <citation type="submission" date="2023-08" db="EMBL/GenBank/DDBJ databases">
        <title>A Necator americanus chromosomal reference genome.</title>
        <authorList>
            <person name="Ilik V."/>
            <person name="Petrzelkova K.J."/>
            <person name="Pardy F."/>
            <person name="Fuh T."/>
            <person name="Niatou-Singa F.S."/>
            <person name="Gouil Q."/>
            <person name="Baker L."/>
            <person name="Ritchie M.E."/>
            <person name="Jex A.R."/>
            <person name="Gazzola D."/>
            <person name="Li H."/>
            <person name="Toshio Fujiwara R."/>
            <person name="Zhan B."/>
            <person name="Aroian R.V."/>
            <person name="Pafco B."/>
            <person name="Schwarz E.M."/>
        </authorList>
    </citation>
    <scope>NUCLEOTIDE SEQUENCE [LARGE SCALE GENOMIC DNA]</scope>
    <source>
        <strain evidence="1 2">Aroian</strain>
        <tissue evidence="1">Whole animal</tissue>
    </source>
</reference>
<organism evidence="1 2">
    <name type="scientific">Necator americanus</name>
    <name type="common">Human hookworm</name>
    <dbReference type="NCBI Taxonomy" id="51031"/>
    <lineage>
        <taxon>Eukaryota</taxon>
        <taxon>Metazoa</taxon>
        <taxon>Ecdysozoa</taxon>
        <taxon>Nematoda</taxon>
        <taxon>Chromadorea</taxon>
        <taxon>Rhabditida</taxon>
        <taxon>Rhabditina</taxon>
        <taxon>Rhabditomorpha</taxon>
        <taxon>Strongyloidea</taxon>
        <taxon>Ancylostomatidae</taxon>
        <taxon>Bunostominae</taxon>
        <taxon>Necator</taxon>
    </lineage>
</organism>
<keyword evidence="2" id="KW-1185">Reference proteome</keyword>
<dbReference type="EMBL" id="JAVFWL010000006">
    <property type="protein sequence ID" value="KAK6764139.1"/>
    <property type="molecule type" value="Genomic_DNA"/>
</dbReference>
<evidence type="ECO:0000313" key="2">
    <source>
        <dbReference type="Proteomes" id="UP001303046"/>
    </source>
</evidence>
<protein>
    <recommendedName>
        <fullName evidence="3">Phlebovirus glycoprotein G2 fusion domain-containing protein</fullName>
    </recommendedName>
</protein>
<comment type="caution">
    <text evidence="1">The sequence shown here is derived from an EMBL/GenBank/DDBJ whole genome shotgun (WGS) entry which is preliminary data.</text>
</comment>
<name>A0ABR1END0_NECAM</name>
<dbReference type="Gene3D" id="2.60.40.3770">
    <property type="match status" value="1"/>
</dbReference>
<evidence type="ECO:0008006" key="3">
    <source>
        <dbReference type="Google" id="ProtNLM"/>
    </source>
</evidence>
<proteinExistence type="predicted"/>
<accession>A0ABR1END0</accession>